<sequence>MGKFSYRGHKRKLPQGKEKKQNLRENAKHLIDYGVSHPLDDKKLKLGDKLAKRIYEDDIAIKKSDKVVEDKELIDEESVQDSDIEEEKDENFYDQLLSAFGKEQKADPESDESESEMMEQIKPNQEMVKNGYEAFNTENEMVDDENKDDEDEEGDDLSNVQQLKFDHFQTHFFTNFTCNEIEQLKKCARVNTSFDWTQIGSFVESRVEDERFNLVQLDSKLSKSLDHLPLKQSLKENIPKTMMEITGNECNRLSAFQLELLHLLSSYKDLYFPERTEENSEQIRMSYCLHSLNHILKTRARILWHNSKLTQNKVQKEEYRDQGLTRPKVLIILPFRDSAYRTVNCMINLLFADARDTGMRKINIMNYKRFQKEFGPSDDESHISSRKPEDYRKMFNGNIDDSFRVGMSITKKSLKLYNDFYSSDIIIASPLGLRMIIGAEGDQEREYDFLSSLDMVIFDQSELFLMQNWEHVLHLMDHIHLRPKKDHGVDYTRVKLWVLELWSRFYCQLLVFSSISSTMISGLFNKYSSNYSGKLIVKNSIPSNRSAINRVFIQCPQTFQRFHSDTYASNSDVRFNFFINKILPKYKDKLMVRTMIYVPSYFDFVRLRNYFRKEDIGFSQICEYTDTGKVAKARHIFFYGGRQFLLYTERFHFFNRHTIKGIRHLIFYEPPTFPHFYSELINMMHLSNQGKKLTTDYGSMSVTVLFNRFDAHSLVGLTGTETASNLITSDSDVHMFLTENALS</sequence>
<evidence type="ECO:0000313" key="8">
    <source>
        <dbReference type="Proteomes" id="UP001142055"/>
    </source>
</evidence>
<evidence type="ECO:0000256" key="4">
    <source>
        <dbReference type="SAM" id="MobiDB-lite"/>
    </source>
</evidence>
<dbReference type="PANTHER" id="PTHR12933:SF0">
    <property type="entry name" value="U3 SMALL NUCLEOLAR RNA-ASSOCIATED PROTEIN 25 HOMOLOG"/>
    <property type="match status" value="1"/>
</dbReference>
<feature type="region of interest" description="Disordered" evidence="4">
    <location>
        <begin position="1"/>
        <end position="28"/>
    </location>
</feature>
<dbReference type="GO" id="GO:0032040">
    <property type="term" value="C:small-subunit processome"/>
    <property type="evidence" value="ECO:0007669"/>
    <property type="project" value="TreeGrafter"/>
</dbReference>
<dbReference type="Proteomes" id="UP001142055">
    <property type="component" value="Chromosome 3"/>
</dbReference>
<feature type="compositionally biased region" description="Basic and acidic residues" evidence="4">
    <location>
        <begin position="15"/>
        <end position="28"/>
    </location>
</feature>
<feature type="compositionally biased region" description="Basic residues" evidence="4">
    <location>
        <begin position="1"/>
        <end position="14"/>
    </location>
</feature>
<evidence type="ECO:0000256" key="3">
    <source>
        <dbReference type="ARBA" id="ARBA00023242"/>
    </source>
</evidence>
<proteinExistence type="inferred from homology"/>
<evidence type="ECO:0000259" key="5">
    <source>
        <dbReference type="Pfam" id="PF06862"/>
    </source>
</evidence>
<evidence type="ECO:0000256" key="1">
    <source>
        <dbReference type="ARBA" id="ARBA00004604"/>
    </source>
</evidence>
<dbReference type="AlphaFoldDB" id="A0A9Q0M3P2"/>
<organism evidence="7 8">
    <name type="scientific">Blomia tropicalis</name>
    <name type="common">Mite</name>
    <dbReference type="NCBI Taxonomy" id="40697"/>
    <lineage>
        <taxon>Eukaryota</taxon>
        <taxon>Metazoa</taxon>
        <taxon>Ecdysozoa</taxon>
        <taxon>Arthropoda</taxon>
        <taxon>Chelicerata</taxon>
        <taxon>Arachnida</taxon>
        <taxon>Acari</taxon>
        <taxon>Acariformes</taxon>
        <taxon>Sarcoptiformes</taxon>
        <taxon>Astigmata</taxon>
        <taxon>Glycyphagoidea</taxon>
        <taxon>Echimyopodidae</taxon>
        <taxon>Blomia</taxon>
    </lineage>
</organism>
<evidence type="ECO:0008006" key="9">
    <source>
        <dbReference type="Google" id="ProtNLM"/>
    </source>
</evidence>
<dbReference type="GO" id="GO:0034511">
    <property type="term" value="F:U3 snoRNA binding"/>
    <property type="evidence" value="ECO:0007669"/>
    <property type="project" value="InterPro"/>
</dbReference>
<dbReference type="Pfam" id="PF22916">
    <property type="entry name" value="UTP25_NTPase-like"/>
    <property type="match status" value="1"/>
</dbReference>
<feature type="domain" description="UTP25 C-terminal" evidence="5">
    <location>
        <begin position="548"/>
        <end position="736"/>
    </location>
</feature>
<gene>
    <name evidence="7" type="ORF">RDWZM_009210</name>
</gene>
<accession>A0A9Q0M3P2</accession>
<keyword evidence="3" id="KW-0539">Nucleus</keyword>
<keyword evidence="8" id="KW-1185">Reference proteome</keyword>
<evidence type="ECO:0000256" key="2">
    <source>
        <dbReference type="ARBA" id="ARBA00009223"/>
    </source>
</evidence>
<dbReference type="Pfam" id="PF06862">
    <property type="entry name" value="Utp25_C"/>
    <property type="match status" value="1"/>
</dbReference>
<comment type="similarity">
    <text evidence="2">Belongs to the UTP25 family.</text>
</comment>
<protein>
    <recommendedName>
        <fullName evidence="9">Digestive organ expansion factor-like protein</fullName>
    </recommendedName>
</protein>
<comment type="caution">
    <text evidence="7">The sequence shown here is derived from an EMBL/GenBank/DDBJ whole genome shotgun (WGS) entry which is preliminary data.</text>
</comment>
<dbReference type="GO" id="GO:0019843">
    <property type="term" value="F:rRNA binding"/>
    <property type="evidence" value="ECO:0007669"/>
    <property type="project" value="TreeGrafter"/>
</dbReference>
<dbReference type="PANTHER" id="PTHR12933">
    <property type="entry name" value="ORF PROTEIN-RELATED"/>
    <property type="match status" value="1"/>
</dbReference>
<name>A0A9Q0M3P2_BLOTA</name>
<feature type="domain" description="UTP25 NTP hydrolase-like" evidence="6">
    <location>
        <begin position="267"/>
        <end position="534"/>
    </location>
</feature>
<reference evidence="7" key="1">
    <citation type="submission" date="2022-12" db="EMBL/GenBank/DDBJ databases">
        <title>Genome assemblies of Blomia tropicalis.</title>
        <authorList>
            <person name="Cui Y."/>
        </authorList>
    </citation>
    <scope>NUCLEOTIDE SEQUENCE</scope>
    <source>
        <tissue evidence="7">Adult mites</tissue>
    </source>
</reference>
<evidence type="ECO:0000313" key="7">
    <source>
        <dbReference type="EMBL" id="KAJ6218053.1"/>
    </source>
</evidence>
<dbReference type="GO" id="GO:0000462">
    <property type="term" value="P:maturation of SSU-rRNA from tricistronic rRNA transcript (SSU-rRNA, 5.8S rRNA, LSU-rRNA)"/>
    <property type="evidence" value="ECO:0007669"/>
    <property type="project" value="TreeGrafter"/>
</dbReference>
<dbReference type="InterPro" id="IPR053939">
    <property type="entry name" value="UTP25_C"/>
</dbReference>
<dbReference type="OMA" id="QDRGDTF"/>
<comment type="subcellular location">
    <subcellularLocation>
        <location evidence="1">Nucleus</location>
        <location evidence="1">Nucleolus</location>
    </subcellularLocation>
</comment>
<evidence type="ECO:0000259" key="6">
    <source>
        <dbReference type="Pfam" id="PF22916"/>
    </source>
</evidence>
<dbReference type="InterPro" id="IPR053940">
    <property type="entry name" value="UTP25_NTPase-like"/>
</dbReference>
<dbReference type="InterPro" id="IPR010678">
    <property type="entry name" value="UTP25"/>
</dbReference>
<dbReference type="EMBL" id="JAPWDV010000003">
    <property type="protein sequence ID" value="KAJ6218053.1"/>
    <property type="molecule type" value="Genomic_DNA"/>
</dbReference>